<feature type="compositionally biased region" description="Low complexity" evidence="18">
    <location>
        <begin position="1337"/>
        <end position="1358"/>
    </location>
</feature>
<dbReference type="PROSITE" id="PS00674">
    <property type="entry name" value="AAA"/>
    <property type="match status" value="1"/>
</dbReference>
<evidence type="ECO:0000256" key="15">
    <source>
        <dbReference type="ARBA" id="ARBA00049360"/>
    </source>
</evidence>
<dbReference type="GO" id="GO:0045815">
    <property type="term" value="P:transcription initiation-coupled chromatin remodeling"/>
    <property type="evidence" value="ECO:0007669"/>
    <property type="project" value="TreeGrafter"/>
</dbReference>
<feature type="compositionally biased region" description="Low complexity" evidence="18">
    <location>
        <begin position="44"/>
        <end position="55"/>
    </location>
</feature>
<evidence type="ECO:0000313" key="20">
    <source>
        <dbReference type="Proteomes" id="UP000515152"/>
    </source>
</evidence>
<evidence type="ECO:0000256" key="17">
    <source>
        <dbReference type="PROSITE-ProRule" id="PRU00035"/>
    </source>
</evidence>
<dbReference type="InterPro" id="IPR027417">
    <property type="entry name" value="P-loop_NTPase"/>
</dbReference>
<dbReference type="Gene3D" id="1.10.8.60">
    <property type="match status" value="1"/>
</dbReference>
<feature type="compositionally biased region" description="Acidic residues" evidence="18">
    <location>
        <begin position="1148"/>
        <end position="1165"/>
    </location>
</feature>
<dbReference type="GeneID" id="105899529"/>
<dbReference type="SUPFAM" id="SSF47370">
    <property type="entry name" value="Bromodomain"/>
    <property type="match status" value="1"/>
</dbReference>
<comment type="similarity">
    <text evidence="2">Belongs to the AAA ATPase family.</text>
</comment>
<dbReference type="FunFam" id="1.10.8.60:FF:000016">
    <property type="entry name" value="ATPase family AAA domain-containing protein 2B"/>
    <property type="match status" value="1"/>
</dbReference>
<feature type="region of interest" description="Disordered" evidence="18">
    <location>
        <begin position="1146"/>
        <end position="1375"/>
    </location>
</feature>
<dbReference type="Pfam" id="PF17862">
    <property type="entry name" value="AAA_lid_3"/>
    <property type="match status" value="1"/>
</dbReference>
<dbReference type="PROSITE" id="PS00633">
    <property type="entry name" value="BROMODOMAIN_1"/>
    <property type="match status" value="1"/>
</dbReference>
<dbReference type="Pfam" id="PF00004">
    <property type="entry name" value="AAA"/>
    <property type="match status" value="1"/>
</dbReference>
<dbReference type="InterPro" id="IPR003959">
    <property type="entry name" value="ATPase_AAA_core"/>
</dbReference>
<keyword evidence="13" id="KW-0804">Transcription</keyword>
<gene>
    <name evidence="21" type="primary">atad2b</name>
</gene>
<feature type="compositionally biased region" description="Polar residues" evidence="18">
    <location>
        <begin position="91"/>
        <end position="103"/>
    </location>
</feature>
<evidence type="ECO:0000256" key="12">
    <source>
        <dbReference type="ARBA" id="ARBA00023159"/>
    </source>
</evidence>
<feature type="compositionally biased region" description="Basic residues" evidence="18">
    <location>
        <begin position="1120"/>
        <end position="1129"/>
    </location>
</feature>
<feature type="region of interest" description="Disordered" evidence="18">
    <location>
        <begin position="1070"/>
        <end position="1129"/>
    </location>
</feature>
<protein>
    <recommendedName>
        <fullName evidence="16">ATPase family AAA domain-containing protein 2</fullName>
    </recommendedName>
</protein>
<dbReference type="GO" id="GO:0005524">
    <property type="term" value="F:ATP binding"/>
    <property type="evidence" value="ECO:0007669"/>
    <property type="project" value="UniProtKB-KW"/>
</dbReference>
<feature type="compositionally biased region" description="Polar residues" evidence="18">
    <location>
        <begin position="1"/>
        <end position="30"/>
    </location>
</feature>
<evidence type="ECO:0000256" key="4">
    <source>
        <dbReference type="ARBA" id="ARBA00022553"/>
    </source>
</evidence>
<keyword evidence="10" id="KW-0175">Coiled coil</keyword>
<dbReference type="PROSITE" id="PS50014">
    <property type="entry name" value="BROMODOMAIN_2"/>
    <property type="match status" value="1"/>
</dbReference>
<dbReference type="PRINTS" id="PR00503">
    <property type="entry name" value="BROMODOMAIN"/>
</dbReference>
<keyword evidence="4" id="KW-0597">Phosphoprotein</keyword>
<sequence length="1443" mass="161404">MVNTRKSNRPQPDSPFISSRTRSSVGNNPSLEEHNHKEASSDVSSPCSPRQSPPSKRTRRQTRTPSSSDTSPSPQSKEQRVSWHVPHYCTRLSSGAIQNGHTRMSQRERGGGDGADSRLNGHVEVKRGCRTRKSQFQHLNQSLLFDQLINSVFISSTAEAVLQEMDNISSIRQNREVERLRMWTDTELENMDMYSRVKRRKSMRRNPFGVQAHHKALSKKESPAEDEEGENSEESHEEADNDDDDGAEEDDEDDGDEAEEPGEENDRPYNLRQRKTVQRYEAPPIEPVNRKQSNNSLFDTHRSPARRSHIRIKKHAIHSSDTTSSSDEERFERRKSKSMSRARNRCLPMNLLGEDLTSGVLRDRAKVGASLADVDPMNIDSSVRFDSVGGLEHHVRALKEMVVFPLLYPEVFEKFKIQPPRGCLFYGPPGTGKTLVARALANECSHGDRKVSFFMRKGADCLSKWVGESERQLRLLFDQAYLMRPSIIFFDEIDGLAPVRSSRQDQIHSSIVSTLLALMDGLDNRGEIVVIGATNRIDSIDPALRRPGRFDREFLFNLPDKKARKHILEIHTRDWSPRLTESFVEELAETCVGYCGADLRALCTEAALAALRRHYPQIYGSSSGSAGRRYRLDVGSIVLASGDFGRALRSIVPAGQRALAPPGRALPALLRPLLEGGLQTSIRGLLRVFPHAEKHTHANSDNQFLEEDLYSDEDDTASPSIYVVPTASPKKHQPSHTPFLHFTTSAYSQPTSYRPRLLLAGPGGSGQSSHMAPALLHRLEELSTHRLDLPTLYSTSTKTPEESCAQVFREARRSIPSVVYMPHVSEWWEAVSDTVRSTFITLLQDIPSLSPILILATADCPYTQLPEEVKSIFSRARGEVVCLCPPGDEERRKFFSDLILVQATRAPRRRRNTVGPEAEELEVEEVSGPRQLSVSEQHRLEEQEEDTLRELRLFLRDVTRRLATDKRFIIFSKPVDIQEVSDYLEVIHQPMDLSHIMTRIDTHKYLVAKDFLADVDLICSNALEYNPDKDPGDKIIRHRACSLKDTAHATIASELDPEFDRMCEEIKEARRKRTDLQSPPATQQQVSTPSAMATRKPGGEEAAGSTQGEALERHCSNNQLKRKSPRRSSWRHGIIRKKKIYLKKETGEELDDEEEEHDGWVESEDAGLGKDGEEESLCELEHPTSAANDSAQHNGHTLSVEEESSSEALALTDGHDSAHITAPDPAHEPEECVNGDESLSSLDSQTAMVDKDTCAGAAPSEAGHSGNTGAGETTSRVEEGGARGEGAVQEEAETESPSVPSDSEKAKEAGLGAESSEGDNEREGRCRTRKCRKSQSEEPGSQKSQSEQPSSQKSQSEELISALADRPEDLPQAPPTPVVVVDHQRLTALVDEVVVKTAGFSVDELERLYSQLSQAIYLHRRDYDKTPLIEAMERRVRHFETFL</sequence>
<evidence type="ECO:0000256" key="5">
    <source>
        <dbReference type="ARBA" id="ARBA00022741"/>
    </source>
</evidence>
<evidence type="ECO:0000256" key="10">
    <source>
        <dbReference type="ARBA" id="ARBA00023054"/>
    </source>
</evidence>
<proteinExistence type="inferred from homology"/>
<feature type="region of interest" description="Disordered" evidence="18">
    <location>
        <begin position="1"/>
        <end position="120"/>
    </location>
</feature>
<feature type="compositionally biased region" description="Polar residues" evidence="18">
    <location>
        <begin position="1185"/>
        <end position="1197"/>
    </location>
</feature>
<dbReference type="InterPro" id="IPR003960">
    <property type="entry name" value="ATPase_AAA_CS"/>
</dbReference>
<keyword evidence="7" id="KW-0067">ATP-binding</keyword>
<dbReference type="PANTHER" id="PTHR23069:SF5">
    <property type="entry name" value="ATPASE FAMILY AAA DOMAIN-CONTAINING PROTEIN 2B"/>
    <property type="match status" value="1"/>
</dbReference>
<dbReference type="CDD" id="cd19517">
    <property type="entry name" value="RecA-like_Yta7-like"/>
    <property type="match status" value="1"/>
</dbReference>
<keyword evidence="5" id="KW-0547">Nucleotide-binding</keyword>
<evidence type="ECO:0000256" key="11">
    <source>
        <dbReference type="ARBA" id="ARBA00023117"/>
    </source>
</evidence>
<dbReference type="InterPro" id="IPR003593">
    <property type="entry name" value="AAA+_ATPase"/>
</dbReference>
<dbReference type="GO" id="GO:0016887">
    <property type="term" value="F:ATP hydrolysis activity"/>
    <property type="evidence" value="ECO:0007669"/>
    <property type="project" value="InterPro"/>
</dbReference>
<dbReference type="CTD" id="54454"/>
<evidence type="ECO:0000256" key="6">
    <source>
        <dbReference type="ARBA" id="ARBA00022801"/>
    </source>
</evidence>
<organism evidence="20 21">
    <name type="scientific">Clupea harengus</name>
    <name type="common">Atlantic herring</name>
    <dbReference type="NCBI Taxonomy" id="7950"/>
    <lineage>
        <taxon>Eukaryota</taxon>
        <taxon>Metazoa</taxon>
        <taxon>Chordata</taxon>
        <taxon>Craniata</taxon>
        <taxon>Vertebrata</taxon>
        <taxon>Euteleostomi</taxon>
        <taxon>Actinopterygii</taxon>
        <taxon>Neopterygii</taxon>
        <taxon>Teleostei</taxon>
        <taxon>Clupei</taxon>
        <taxon>Clupeiformes</taxon>
        <taxon>Clupeoidei</taxon>
        <taxon>Clupeidae</taxon>
        <taxon>Clupea</taxon>
    </lineage>
</organism>
<evidence type="ECO:0000256" key="7">
    <source>
        <dbReference type="ARBA" id="ARBA00022840"/>
    </source>
</evidence>
<keyword evidence="8" id="KW-0832">Ubl conjugation</keyword>
<evidence type="ECO:0000256" key="1">
    <source>
        <dbReference type="ARBA" id="ARBA00004123"/>
    </source>
</evidence>
<evidence type="ECO:0000256" key="2">
    <source>
        <dbReference type="ARBA" id="ARBA00006914"/>
    </source>
</evidence>
<dbReference type="RefSeq" id="XP_031438043.1">
    <property type="nucleotide sequence ID" value="XM_031582183.2"/>
</dbReference>
<evidence type="ECO:0000256" key="18">
    <source>
        <dbReference type="SAM" id="MobiDB-lite"/>
    </source>
</evidence>
<keyword evidence="11 17" id="KW-0103">Bromodomain</keyword>
<dbReference type="GO" id="GO:0006334">
    <property type="term" value="P:nucleosome assembly"/>
    <property type="evidence" value="ECO:0007669"/>
    <property type="project" value="TreeGrafter"/>
</dbReference>
<feature type="compositionally biased region" description="Basic and acidic residues" evidence="18">
    <location>
        <begin position="31"/>
        <end position="40"/>
    </location>
</feature>
<keyword evidence="6" id="KW-0378">Hydrolase</keyword>
<reference evidence="21" key="1">
    <citation type="submission" date="2025-08" db="UniProtKB">
        <authorList>
            <consortium name="RefSeq"/>
        </authorList>
    </citation>
    <scope>IDENTIFICATION</scope>
</reference>
<feature type="compositionally biased region" description="Low complexity" evidence="18">
    <location>
        <begin position="63"/>
        <end position="76"/>
    </location>
</feature>
<dbReference type="GO" id="GO:0005654">
    <property type="term" value="C:nucleoplasm"/>
    <property type="evidence" value="ECO:0007669"/>
    <property type="project" value="UniProtKB-ARBA"/>
</dbReference>
<dbReference type="GO" id="GO:0042393">
    <property type="term" value="F:histone binding"/>
    <property type="evidence" value="ECO:0007669"/>
    <property type="project" value="TreeGrafter"/>
</dbReference>
<evidence type="ECO:0000256" key="3">
    <source>
        <dbReference type="ARBA" id="ARBA00022499"/>
    </source>
</evidence>
<evidence type="ECO:0000256" key="13">
    <source>
        <dbReference type="ARBA" id="ARBA00023163"/>
    </source>
</evidence>
<evidence type="ECO:0000256" key="8">
    <source>
        <dbReference type="ARBA" id="ARBA00022843"/>
    </source>
</evidence>
<dbReference type="FunFam" id="1.20.920.10:FF:000021">
    <property type="entry name" value="ATPase family AAA domain-containing protein 2"/>
    <property type="match status" value="1"/>
</dbReference>
<keyword evidence="3" id="KW-1017">Isopeptide bond</keyword>
<keyword evidence="20" id="KW-1185">Reference proteome</keyword>
<dbReference type="PANTHER" id="PTHR23069">
    <property type="entry name" value="AAA DOMAIN-CONTAINING"/>
    <property type="match status" value="1"/>
</dbReference>
<dbReference type="InterPro" id="IPR018359">
    <property type="entry name" value="Bromodomain_CS"/>
</dbReference>
<keyword evidence="14" id="KW-0539">Nucleus</keyword>
<evidence type="ECO:0000256" key="16">
    <source>
        <dbReference type="ARBA" id="ARBA00071858"/>
    </source>
</evidence>
<name>A0A6P8GG07_CLUHA</name>
<feature type="domain" description="Bromo" evidence="19">
    <location>
        <begin position="971"/>
        <end position="1026"/>
    </location>
</feature>
<feature type="compositionally biased region" description="Basic and acidic residues" evidence="18">
    <location>
        <begin position="105"/>
        <end position="120"/>
    </location>
</feature>
<feature type="compositionally biased region" description="Acidic residues" evidence="18">
    <location>
        <begin position="224"/>
        <end position="263"/>
    </location>
</feature>
<dbReference type="InterPro" id="IPR041569">
    <property type="entry name" value="AAA_lid_3"/>
</dbReference>
<dbReference type="FunFam" id="3.40.50.300:FF:000699">
    <property type="entry name" value="ATPase family AAA domain-containing protein 2B"/>
    <property type="match status" value="1"/>
</dbReference>
<feature type="compositionally biased region" description="Polar residues" evidence="18">
    <location>
        <begin position="1265"/>
        <end position="1274"/>
    </location>
</feature>
<comment type="catalytic activity">
    <reaction evidence="15">
        <text>ATP + H2O = ADP + phosphate + H(+)</text>
        <dbReference type="Rhea" id="RHEA:13065"/>
        <dbReference type="ChEBI" id="CHEBI:15377"/>
        <dbReference type="ChEBI" id="CHEBI:15378"/>
        <dbReference type="ChEBI" id="CHEBI:30616"/>
        <dbReference type="ChEBI" id="CHEBI:43474"/>
        <dbReference type="ChEBI" id="CHEBI:456216"/>
    </reaction>
</comment>
<dbReference type="Pfam" id="PF00439">
    <property type="entry name" value="Bromodomain"/>
    <property type="match status" value="1"/>
</dbReference>
<feature type="region of interest" description="Disordered" evidence="18">
    <location>
        <begin position="909"/>
        <end position="928"/>
    </location>
</feature>
<dbReference type="CDD" id="cd05528">
    <property type="entry name" value="Bromo_AAA"/>
    <property type="match status" value="1"/>
</dbReference>
<evidence type="ECO:0000313" key="21">
    <source>
        <dbReference type="RefSeq" id="XP_031438043.1"/>
    </source>
</evidence>
<dbReference type="Proteomes" id="UP000515152">
    <property type="component" value="Chromosome 15"/>
</dbReference>
<dbReference type="GO" id="GO:0003682">
    <property type="term" value="F:chromatin binding"/>
    <property type="evidence" value="ECO:0007669"/>
    <property type="project" value="TreeGrafter"/>
</dbReference>
<dbReference type="SMART" id="SM00382">
    <property type="entry name" value="AAA"/>
    <property type="match status" value="1"/>
</dbReference>
<feature type="compositionally biased region" description="Basic residues" evidence="18">
    <location>
        <begin position="303"/>
        <end position="317"/>
    </location>
</feature>
<dbReference type="KEGG" id="char:105899529"/>
<keyword evidence="12" id="KW-0010">Activator</keyword>
<evidence type="ECO:0000256" key="14">
    <source>
        <dbReference type="ARBA" id="ARBA00023242"/>
    </source>
</evidence>
<dbReference type="Gene3D" id="3.40.50.300">
    <property type="entry name" value="P-loop containing nucleotide triphosphate hydrolases"/>
    <property type="match status" value="2"/>
</dbReference>
<dbReference type="SUPFAM" id="SSF52540">
    <property type="entry name" value="P-loop containing nucleoside triphosphate hydrolases"/>
    <property type="match status" value="2"/>
</dbReference>
<dbReference type="FunFam" id="3.40.50.300:FF:000061">
    <property type="entry name" value="ATPase family, AAA domain-containing 2"/>
    <property type="match status" value="1"/>
</dbReference>
<dbReference type="InterPro" id="IPR036427">
    <property type="entry name" value="Bromodomain-like_sf"/>
</dbReference>
<feature type="compositionally biased region" description="Polar residues" evidence="18">
    <location>
        <begin position="1237"/>
        <end position="1247"/>
    </location>
</feature>
<evidence type="ECO:0000256" key="9">
    <source>
        <dbReference type="ARBA" id="ARBA00023015"/>
    </source>
</evidence>
<dbReference type="SMART" id="SM00297">
    <property type="entry name" value="BROMO"/>
    <property type="match status" value="1"/>
</dbReference>
<feature type="compositionally biased region" description="Polar residues" evidence="18">
    <location>
        <begin position="1076"/>
        <end position="1091"/>
    </location>
</feature>
<feature type="region of interest" description="Disordered" evidence="18">
    <location>
        <begin position="198"/>
        <end position="343"/>
    </location>
</feature>
<feature type="compositionally biased region" description="Basic residues" evidence="18">
    <location>
        <begin position="333"/>
        <end position="343"/>
    </location>
</feature>
<comment type="subcellular location">
    <subcellularLocation>
        <location evidence="1">Nucleus</location>
    </subcellularLocation>
</comment>
<dbReference type="Gene3D" id="1.20.920.10">
    <property type="entry name" value="Bromodomain-like"/>
    <property type="match status" value="1"/>
</dbReference>
<evidence type="ECO:0000259" key="19">
    <source>
        <dbReference type="PROSITE" id="PS50014"/>
    </source>
</evidence>
<dbReference type="GO" id="GO:0006337">
    <property type="term" value="P:nucleosome disassembly"/>
    <property type="evidence" value="ECO:0007669"/>
    <property type="project" value="TreeGrafter"/>
</dbReference>
<accession>A0A6P8GG07</accession>
<dbReference type="InterPro" id="IPR001487">
    <property type="entry name" value="Bromodomain"/>
</dbReference>
<dbReference type="OrthoDB" id="5421at2759"/>
<dbReference type="InterPro" id="IPR045199">
    <property type="entry name" value="ATAD2-like"/>
</dbReference>
<keyword evidence="9" id="KW-0805">Transcription regulation</keyword>